<dbReference type="PROSITE" id="PS50042">
    <property type="entry name" value="CNMP_BINDING_3"/>
    <property type="match status" value="1"/>
</dbReference>
<keyword evidence="1 6" id="KW-0597">Phosphoprotein</keyword>
<keyword evidence="5" id="KW-0804">Transcription</keyword>
<keyword evidence="3" id="KW-0805">Transcription regulation</keyword>
<dbReference type="CDD" id="cd17574">
    <property type="entry name" value="REC_OmpR"/>
    <property type="match status" value="1"/>
</dbReference>
<dbReference type="CDD" id="cd00038">
    <property type="entry name" value="CAP_ED"/>
    <property type="match status" value="1"/>
</dbReference>
<dbReference type="SUPFAM" id="SSF51206">
    <property type="entry name" value="cAMP-binding domain-like"/>
    <property type="match status" value="1"/>
</dbReference>
<dbReference type="Pfam" id="PF00027">
    <property type="entry name" value="cNMP_binding"/>
    <property type="match status" value="1"/>
</dbReference>
<dbReference type="InterPro" id="IPR018490">
    <property type="entry name" value="cNMP-bd_dom_sf"/>
</dbReference>
<evidence type="ECO:0000313" key="11">
    <source>
        <dbReference type="Proteomes" id="UP001211005"/>
    </source>
</evidence>
<dbReference type="Proteomes" id="UP001211005">
    <property type="component" value="Plasmid unnamed1"/>
</dbReference>
<dbReference type="InterPro" id="IPR011006">
    <property type="entry name" value="CheY-like_superfamily"/>
</dbReference>
<dbReference type="InterPro" id="IPR014710">
    <property type="entry name" value="RmlC-like_jellyroll"/>
</dbReference>
<dbReference type="SMART" id="SM00419">
    <property type="entry name" value="HTH_CRP"/>
    <property type="match status" value="1"/>
</dbReference>
<keyword evidence="10" id="KW-0614">Plasmid</keyword>
<dbReference type="PANTHER" id="PTHR48111:SF4">
    <property type="entry name" value="DNA-BINDING DUAL TRANSCRIPTIONAL REGULATOR OMPR"/>
    <property type="match status" value="1"/>
</dbReference>
<evidence type="ECO:0000259" key="7">
    <source>
        <dbReference type="PROSITE" id="PS50042"/>
    </source>
</evidence>
<dbReference type="SMART" id="SM00100">
    <property type="entry name" value="cNMP"/>
    <property type="match status" value="1"/>
</dbReference>
<dbReference type="InterPro" id="IPR036388">
    <property type="entry name" value="WH-like_DNA-bd_sf"/>
</dbReference>
<dbReference type="SUPFAM" id="SSF46785">
    <property type="entry name" value="Winged helix' DNA-binding domain"/>
    <property type="match status" value="1"/>
</dbReference>
<dbReference type="InterPro" id="IPR036390">
    <property type="entry name" value="WH_DNA-bd_sf"/>
</dbReference>
<dbReference type="SMART" id="SM00448">
    <property type="entry name" value="REC"/>
    <property type="match status" value="1"/>
</dbReference>
<proteinExistence type="predicted"/>
<evidence type="ECO:0000256" key="5">
    <source>
        <dbReference type="ARBA" id="ARBA00023163"/>
    </source>
</evidence>
<dbReference type="Gene3D" id="1.10.10.10">
    <property type="entry name" value="Winged helix-like DNA-binding domain superfamily/Winged helix DNA-binding domain"/>
    <property type="match status" value="1"/>
</dbReference>
<keyword evidence="11" id="KW-1185">Reference proteome</keyword>
<reference evidence="10 11" key="1">
    <citation type="submission" date="2022-12" db="EMBL/GenBank/DDBJ databases">
        <title>Hymenobacter canadensis sp. nov. isolated from lake water of the Cambridge Bay, Canada.</title>
        <authorList>
            <person name="Kim W.H."/>
            <person name="Lee Y.M."/>
        </authorList>
    </citation>
    <scope>NUCLEOTIDE SEQUENCE [LARGE SCALE GENOMIC DNA]</scope>
    <source>
        <strain evidence="10 11">PAMC 29467</strain>
        <plasmid evidence="10 11">unnamed1</plasmid>
    </source>
</reference>
<evidence type="ECO:0000313" key="10">
    <source>
        <dbReference type="EMBL" id="WBA44151.1"/>
    </source>
</evidence>
<dbReference type="Pfam" id="PF00072">
    <property type="entry name" value="Response_reg"/>
    <property type="match status" value="1"/>
</dbReference>
<gene>
    <name evidence="10" type="ORF">O3303_19875</name>
</gene>
<organism evidence="10 11">
    <name type="scientific">Hymenobacter canadensis</name>
    <dbReference type="NCBI Taxonomy" id="2999067"/>
    <lineage>
        <taxon>Bacteria</taxon>
        <taxon>Pseudomonadati</taxon>
        <taxon>Bacteroidota</taxon>
        <taxon>Cytophagia</taxon>
        <taxon>Cytophagales</taxon>
        <taxon>Hymenobacteraceae</taxon>
        <taxon>Hymenobacter</taxon>
    </lineage>
</organism>
<name>A0ABY7LUT5_9BACT</name>
<dbReference type="InterPro" id="IPR000595">
    <property type="entry name" value="cNMP-bd_dom"/>
</dbReference>
<dbReference type="InterPro" id="IPR001789">
    <property type="entry name" value="Sig_transdc_resp-reg_receiver"/>
</dbReference>
<dbReference type="PROSITE" id="PS00042">
    <property type="entry name" value="HTH_CRP_1"/>
    <property type="match status" value="1"/>
</dbReference>
<geneLocation type="plasmid" evidence="10 11">
    <name>unnamed1</name>
</geneLocation>
<feature type="modified residue" description="4-aspartylphosphate" evidence="6">
    <location>
        <position position="52"/>
    </location>
</feature>
<accession>A0ABY7LUT5</accession>
<sequence>MATILLIEDHQIIRENTAQLLELAGYAVLMAENGEQGVQLALATRPDLVVCDIMMPVLDGYGVLQIFNQHPQLTGVPFIFLTAKTDQADRRRGMALGADDYLSKPFEKADLLSAVSGRLSRFQHLKPEPGLSGEQLQTFLDEAQQTGDLASLSLDRKPHLIRRKQDIYLEGDESSRLYFVQSGRVKTVKTTDSGKELIVGLYGPSEFFGYLPLLQHTPHCDSAIAVDESELLYIPKDDFMELLLRNSAVGQQFVALLAGKVSGQAELLLAMAYSSIRRRVADTLVQLHEQQTGTGAADAGIQLTRDDMAAMVGTAPESLSRTLNEFKQAGLVALTPNTIRVLEPEKLRRAHW</sequence>
<evidence type="ECO:0000256" key="4">
    <source>
        <dbReference type="ARBA" id="ARBA00023125"/>
    </source>
</evidence>
<dbReference type="Pfam" id="PF13545">
    <property type="entry name" value="HTH_Crp_2"/>
    <property type="match status" value="1"/>
</dbReference>
<evidence type="ECO:0000259" key="8">
    <source>
        <dbReference type="PROSITE" id="PS50110"/>
    </source>
</evidence>
<protein>
    <submittedName>
        <fullName evidence="10">Response regulator</fullName>
    </submittedName>
</protein>
<evidence type="ECO:0000256" key="3">
    <source>
        <dbReference type="ARBA" id="ARBA00023015"/>
    </source>
</evidence>
<dbReference type="EMBL" id="CP114768">
    <property type="protein sequence ID" value="WBA44151.1"/>
    <property type="molecule type" value="Genomic_DNA"/>
</dbReference>
<dbReference type="SUPFAM" id="SSF52172">
    <property type="entry name" value="CheY-like"/>
    <property type="match status" value="1"/>
</dbReference>
<dbReference type="RefSeq" id="WP_269562183.1">
    <property type="nucleotide sequence ID" value="NZ_CP114768.1"/>
</dbReference>
<dbReference type="PANTHER" id="PTHR48111">
    <property type="entry name" value="REGULATOR OF RPOS"/>
    <property type="match status" value="1"/>
</dbReference>
<dbReference type="InterPro" id="IPR018335">
    <property type="entry name" value="Tscrpt_reg_HTH_Crp-type_CS"/>
</dbReference>
<evidence type="ECO:0000256" key="1">
    <source>
        <dbReference type="ARBA" id="ARBA00022553"/>
    </source>
</evidence>
<feature type="domain" description="HTH crp-type" evidence="9">
    <location>
        <begin position="274"/>
        <end position="345"/>
    </location>
</feature>
<feature type="domain" description="Response regulatory" evidence="8">
    <location>
        <begin position="3"/>
        <end position="119"/>
    </location>
</feature>
<keyword evidence="2" id="KW-0902">Two-component regulatory system</keyword>
<evidence type="ECO:0000256" key="2">
    <source>
        <dbReference type="ARBA" id="ARBA00023012"/>
    </source>
</evidence>
<dbReference type="PROSITE" id="PS50110">
    <property type="entry name" value="RESPONSE_REGULATORY"/>
    <property type="match status" value="1"/>
</dbReference>
<feature type="domain" description="Cyclic nucleotide-binding" evidence="7">
    <location>
        <begin position="167"/>
        <end position="260"/>
    </location>
</feature>
<dbReference type="InterPro" id="IPR012318">
    <property type="entry name" value="HTH_CRP"/>
</dbReference>
<dbReference type="InterPro" id="IPR039420">
    <property type="entry name" value="WalR-like"/>
</dbReference>
<dbReference type="Gene3D" id="2.60.120.10">
    <property type="entry name" value="Jelly Rolls"/>
    <property type="match status" value="1"/>
</dbReference>
<evidence type="ECO:0000259" key="9">
    <source>
        <dbReference type="PROSITE" id="PS51063"/>
    </source>
</evidence>
<keyword evidence="4" id="KW-0238">DNA-binding</keyword>
<dbReference type="Gene3D" id="3.40.50.2300">
    <property type="match status" value="1"/>
</dbReference>
<evidence type="ECO:0000256" key="6">
    <source>
        <dbReference type="PROSITE-ProRule" id="PRU00169"/>
    </source>
</evidence>
<dbReference type="PROSITE" id="PS51063">
    <property type="entry name" value="HTH_CRP_2"/>
    <property type="match status" value="1"/>
</dbReference>